<keyword evidence="2" id="KW-1185">Reference proteome</keyword>
<reference evidence="1" key="1">
    <citation type="submission" date="2020-09" db="EMBL/GenBank/DDBJ databases">
        <title>Brevundimonas sp. LVF2 isolated from a puddle in Goettingen, Germany.</title>
        <authorList>
            <person name="Friedrich I."/>
            <person name="Klassen A."/>
            <person name="Hannes N."/>
            <person name="Schneider D."/>
            <person name="Hertel R."/>
            <person name="Daniel R."/>
        </authorList>
    </citation>
    <scope>NUCLEOTIDE SEQUENCE</scope>
    <source>
        <strain evidence="1">LVF2</strain>
    </source>
</reference>
<name>A0A975C4C4_9CAUL</name>
<proteinExistence type="predicted"/>
<dbReference type="AlphaFoldDB" id="A0A975C4C4"/>
<evidence type="ECO:0000313" key="2">
    <source>
        <dbReference type="Proteomes" id="UP000663918"/>
    </source>
</evidence>
<dbReference type="KEGG" id="bgoe:IFJ75_08405"/>
<dbReference type="Proteomes" id="UP000663918">
    <property type="component" value="Chromosome"/>
</dbReference>
<sequence length="118" mass="12931">MVIQVALAIVLIQQTPPLMGLNSDVFVAPLVWEVIPRPRYPVLASSRDVTSGWATVRCRVDEGRHPRQCEVMAESTQGVGFGVAAVEGLEQGVLREGWNDSDPAKDTFQQLVRFALAN</sequence>
<gene>
    <name evidence="1" type="ORF">IFJ75_08405</name>
</gene>
<protein>
    <submittedName>
        <fullName evidence="1">Uncharacterized protein</fullName>
    </submittedName>
</protein>
<accession>A0A975C4C4</accession>
<dbReference type="EMBL" id="CP062222">
    <property type="protein sequence ID" value="QTC92849.1"/>
    <property type="molecule type" value="Genomic_DNA"/>
</dbReference>
<evidence type="ECO:0000313" key="1">
    <source>
        <dbReference type="EMBL" id="QTC92849.1"/>
    </source>
</evidence>
<dbReference type="RefSeq" id="WP_207932129.1">
    <property type="nucleotide sequence ID" value="NZ_CP062222.1"/>
</dbReference>
<organism evidence="1 2">
    <name type="scientific">Brevundimonas goettingensis</name>
    <dbReference type="NCBI Taxonomy" id="2774190"/>
    <lineage>
        <taxon>Bacteria</taxon>
        <taxon>Pseudomonadati</taxon>
        <taxon>Pseudomonadota</taxon>
        <taxon>Alphaproteobacteria</taxon>
        <taxon>Caulobacterales</taxon>
        <taxon>Caulobacteraceae</taxon>
        <taxon>Brevundimonas</taxon>
    </lineage>
</organism>